<dbReference type="Pfam" id="PF03399">
    <property type="entry name" value="SAC3_GANP"/>
    <property type="match status" value="1"/>
</dbReference>
<dbReference type="PANTHER" id="PTHR12436">
    <property type="entry name" value="80 KDA MCM3-ASSOCIATED PROTEIN"/>
    <property type="match status" value="1"/>
</dbReference>
<evidence type="ECO:0000256" key="19">
    <source>
        <dbReference type="ARBA" id="ARBA00023242"/>
    </source>
</evidence>
<dbReference type="GO" id="GO:0005643">
    <property type="term" value="C:nuclear pore"/>
    <property type="evidence" value="ECO:0007669"/>
    <property type="project" value="UniProtKB-SubCell"/>
</dbReference>
<evidence type="ECO:0000256" key="10">
    <source>
        <dbReference type="ARBA" id="ARBA00022553"/>
    </source>
</evidence>
<keyword evidence="10" id="KW-0597">Phosphoprotein</keyword>
<dbReference type="VEuPathDB" id="VectorBase:PPAPM1_002826"/>
<keyword evidence="27" id="KW-1185">Reference proteome</keyword>
<dbReference type="GO" id="GO:0003676">
    <property type="term" value="F:nucleic acid binding"/>
    <property type="evidence" value="ECO:0007669"/>
    <property type="project" value="InterPro"/>
</dbReference>
<feature type="region of interest" description="Disordered" evidence="24">
    <location>
        <begin position="1"/>
        <end position="52"/>
    </location>
</feature>
<evidence type="ECO:0000256" key="9">
    <source>
        <dbReference type="ARBA" id="ARBA00022490"/>
    </source>
</evidence>
<protein>
    <recommendedName>
        <fullName evidence="23">Germinal-center associated nuclear protein</fullName>
        <ecNumber evidence="5">2.3.1.48</ecNumber>
    </recommendedName>
</protein>
<evidence type="ECO:0000256" key="11">
    <source>
        <dbReference type="ARBA" id="ARBA00022679"/>
    </source>
</evidence>
<feature type="compositionally biased region" description="Basic and acidic residues" evidence="24">
    <location>
        <begin position="736"/>
        <end position="767"/>
    </location>
</feature>
<dbReference type="VEuPathDB" id="VectorBase:PPAI008510"/>
<keyword evidence="16" id="KW-0811">Translocation</keyword>
<dbReference type="InterPro" id="IPR005062">
    <property type="entry name" value="SAC3/GANP/THP3_conserved"/>
</dbReference>
<evidence type="ECO:0000313" key="26">
    <source>
        <dbReference type="EnsemblMetazoa" id="PPAI008510-PA"/>
    </source>
</evidence>
<feature type="domain" description="SAC3/GANP/THP3 conserved" evidence="25">
    <location>
        <begin position="220"/>
        <end position="508"/>
    </location>
</feature>
<dbReference type="PANTHER" id="PTHR12436:SF3">
    <property type="entry name" value="GERMINAL-CENTER ASSOCIATED NUCLEAR PROTEIN"/>
    <property type="match status" value="1"/>
</dbReference>
<dbReference type="GO" id="GO:0002376">
    <property type="term" value="P:immune system process"/>
    <property type="evidence" value="ECO:0007669"/>
    <property type="project" value="UniProtKB-KW"/>
</dbReference>
<dbReference type="EMBL" id="AJVK01001056">
    <property type="status" value="NOT_ANNOTATED_CDS"/>
    <property type="molecule type" value="Genomic_DNA"/>
</dbReference>
<evidence type="ECO:0000256" key="8">
    <source>
        <dbReference type="ARBA" id="ARBA00022481"/>
    </source>
</evidence>
<evidence type="ECO:0000256" key="22">
    <source>
        <dbReference type="ARBA" id="ARBA00055631"/>
    </source>
</evidence>
<comment type="similarity">
    <text evidence="21">Belongs to the SAC3 family.</text>
</comment>
<comment type="subcellular location">
    <subcellularLocation>
        <location evidence="1">Chromosome</location>
    </subcellularLocation>
    <subcellularLocation>
        <location evidence="2">Cytoplasm</location>
    </subcellularLocation>
    <subcellularLocation>
        <location evidence="3">Nucleus</location>
        <location evidence="3">Nuclear pore complex</location>
    </subcellularLocation>
    <subcellularLocation>
        <location evidence="4">Nucleus</location>
        <location evidence="4">Nucleoplasm</location>
    </subcellularLocation>
</comment>
<evidence type="ECO:0000256" key="15">
    <source>
        <dbReference type="ARBA" id="ARBA00022990"/>
    </source>
</evidence>
<evidence type="ECO:0000256" key="6">
    <source>
        <dbReference type="ARBA" id="ARBA00022448"/>
    </source>
</evidence>
<evidence type="ECO:0000256" key="1">
    <source>
        <dbReference type="ARBA" id="ARBA00004286"/>
    </source>
</evidence>
<feature type="region of interest" description="Disordered" evidence="24">
    <location>
        <begin position="724"/>
        <end position="767"/>
    </location>
</feature>
<dbReference type="EMBL" id="AJVK01001057">
    <property type="status" value="NOT_ANNOTATED_CDS"/>
    <property type="molecule type" value="Genomic_DNA"/>
</dbReference>
<evidence type="ECO:0000256" key="13">
    <source>
        <dbReference type="ARBA" id="ARBA00022859"/>
    </source>
</evidence>
<dbReference type="EC" id="2.3.1.48" evidence="5"/>
<sequence>MEEPELNHPSTGIVESKHDGFRQKSRHLHRKVEREVPRKDRASSHARSHPKIPNCEQIPEQFLDKTIAKEHFGQFGPIRRFILRPKRFACQVDYETTDAAENALMDGGVFNNHEFRIFFTPKEAPKSKLLDEYVDPDVQAELEAMGTVPMAKISSPRQSISEVLRDKIERRTKFGQKADPGVKVAPASALPAVNPTTRAEIEATLDIKKAEATKGICPDMCPEKERLMRQAKKQVASFEMDQRGNLKHHLAVKQYSRSSADQESALPHELRPEPVLRMTMNYLLHNIVNLCDVAETNMSDWFHFLWDRTRSIRKDITQQELCSQDSVVLVEQCARFHIHCSARLIAEDPSVFDQKINTENLTKCLQSLKYMYHDLALKGEMCPNEAEFRGYIILLNLQDSNFLWEIKQLPESVQRSEEVRFAIEVFLAMESNNYVKFFQLVRKTSYMNACILLRYFIQVRARALEVIVKAYTVRGPVVFSLRHLMYILAFEDAESTVQFAEYYGLQSSQDDDEVILNKNSFYHPDMPFLLDRAINVVEHKRICSVGEAISKSALEPRESFEKHQPHDSFDEKGFLTEDAWAALDIAKKPKLMRDEIDTTMDNIFKIPSGSPPISPKNANSAFSRTSFAPFQPRVDSPKFSLAQKIHQEETTPPRFQLQEPKSVFASLIPISSSPASPGTGQVKPIQRTQPFSLNFKAASDIRAPISNIFGGAASAFTSVASHPPPDGFFGAGAKKAQAEEQERLKREQEEKERKRKEREEELRKMKEEEDELRAQRAKLEEQVMKARKIDRISKETFDEILQEVAEEECEKAAEEEIELYRVIQENIEEVSQQIIEEVTDELAERIVCEEYIVKRSRLVRDIRKLSKCFNAWRQFTLEKINRRNIINNTPIWLPTETLEKQVENFRHPHQDATIELRSRYLRGIPDELNLSRKPTNAIDIFGEIGQMVLGRVRKVKERGILRSHHYWKVLVSIPDEGEETVGFTGYISKWLEEIFQRTIDKKDKNILFLEQNHVKNCQEILAVSVETLRGIGHFRENGKKFDVSRDTFHGIVFVLTVGNFENSRKRLSKLLSTNPEIPISIIVYNGHSVTHEEVKSILQVNPALNLLKIYDENRRKCKESLGKIFEDGLKFCAENYNYSQNLEMGRTWVVLDETLGSVLWRRLHLSAQINPKLSAISHNINFVITLYNNAVKAIRRFAQEDTFEDYPDFPEEFRQFVPRHLGESFITCENFPKDWRNRNRLRILYDFLSKLILPPFTFSGKVFNSRDIERELRKYLGEFLPPESLNRVTYGIMEPILATEINESISWLRPIEVIALERLTVGFRETELPQEMVYERVSLEDYRTRPWWLTDDLLGGVSVELDEEPEMKKRKQEKPLNLDDVLQAADKSIKKANEKLQKCQTIVSASCAISRELDTKLMKQEENNRQINRIFRERFSQ</sequence>
<evidence type="ECO:0000256" key="5">
    <source>
        <dbReference type="ARBA" id="ARBA00013184"/>
    </source>
</evidence>
<evidence type="ECO:0000256" key="17">
    <source>
        <dbReference type="ARBA" id="ARBA00023054"/>
    </source>
</evidence>
<evidence type="ECO:0000256" key="16">
    <source>
        <dbReference type="ARBA" id="ARBA00023010"/>
    </source>
</evidence>
<dbReference type="GO" id="GO:0061733">
    <property type="term" value="F:protein-lysine-acetyltransferase activity"/>
    <property type="evidence" value="ECO:0007669"/>
    <property type="project" value="UniProtKB-EC"/>
</dbReference>
<keyword evidence="13" id="KW-0391">Immunity</keyword>
<keyword evidence="14" id="KW-0653">Protein transport</keyword>
<dbReference type="GO" id="GO:0006406">
    <property type="term" value="P:mRNA export from nucleus"/>
    <property type="evidence" value="ECO:0007669"/>
    <property type="project" value="TreeGrafter"/>
</dbReference>
<dbReference type="Gene3D" id="1.25.40.990">
    <property type="match status" value="1"/>
</dbReference>
<dbReference type="FunFam" id="1.25.40.990:FF:000003">
    <property type="entry name" value="germinal-center associated nuclear protein isoform X2"/>
    <property type="match status" value="1"/>
</dbReference>
<dbReference type="GO" id="GO:0070390">
    <property type="term" value="C:transcription export complex 2"/>
    <property type="evidence" value="ECO:0007669"/>
    <property type="project" value="TreeGrafter"/>
</dbReference>
<evidence type="ECO:0000256" key="21">
    <source>
        <dbReference type="ARBA" id="ARBA00038443"/>
    </source>
</evidence>
<keyword evidence="7" id="KW-0158">Chromosome</keyword>
<dbReference type="GO" id="GO:0015031">
    <property type="term" value="P:protein transport"/>
    <property type="evidence" value="ECO:0007669"/>
    <property type="project" value="UniProtKB-KW"/>
</dbReference>
<organism evidence="26 27">
    <name type="scientific">Phlebotomus papatasi</name>
    <name type="common">Sandfly</name>
    <dbReference type="NCBI Taxonomy" id="29031"/>
    <lineage>
        <taxon>Eukaryota</taxon>
        <taxon>Metazoa</taxon>
        <taxon>Ecdysozoa</taxon>
        <taxon>Arthropoda</taxon>
        <taxon>Hexapoda</taxon>
        <taxon>Insecta</taxon>
        <taxon>Pterygota</taxon>
        <taxon>Neoptera</taxon>
        <taxon>Endopterygota</taxon>
        <taxon>Diptera</taxon>
        <taxon>Nematocera</taxon>
        <taxon>Psychodoidea</taxon>
        <taxon>Psychodidae</taxon>
        <taxon>Phlebotomus</taxon>
        <taxon>Phlebotomus</taxon>
    </lineage>
</organism>
<evidence type="ECO:0000256" key="2">
    <source>
        <dbReference type="ARBA" id="ARBA00004496"/>
    </source>
</evidence>
<dbReference type="EnsemblMetazoa" id="PPAI008510-RA">
    <property type="protein sequence ID" value="PPAI008510-PA"/>
    <property type="gene ID" value="PPAI008510"/>
</dbReference>
<evidence type="ECO:0000256" key="24">
    <source>
        <dbReference type="SAM" id="MobiDB-lite"/>
    </source>
</evidence>
<evidence type="ECO:0000256" key="12">
    <source>
        <dbReference type="ARBA" id="ARBA00022816"/>
    </source>
</evidence>
<keyword evidence="6" id="KW-0813">Transport</keyword>
<evidence type="ECO:0000256" key="4">
    <source>
        <dbReference type="ARBA" id="ARBA00004642"/>
    </source>
</evidence>
<dbReference type="GO" id="GO:0005694">
    <property type="term" value="C:chromosome"/>
    <property type="evidence" value="ECO:0007669"/>
    <property type="project" value="UniProtKB-SubCell"/>
</dbReference>
<dbReference type="InterPro" id="IPR045107">
    <property type="entry name" value="SAC3/GANP/THP3"/>
</dbReference>
<evidence type="ECO:0000256" key="7">
    <source>
        <dbReference type="ARBA" id="ARBA00022454"/>
    </source>
</evidence>
<keyword evidence="8" id="KW-0488">Methylation</keyword>
<evidence type="ECO:0000256" key="18">
    <source>
        <dbReference type="ARBA" id="ARBA00023132"/>
    </source>
</evidence>
<keyword evidence="18" id="KW-0906">Nuclear pore complex</keyword>
<dbReference type="GO" id="GO:0005654">
    <property type="term" value="C:nucleoplasm"/>
    <property type="evidence" value="ECO:0007669"/>
    <property type="project" value="UniProtKB-SubCell"/>
</dbReference>
<evidence type="ECO:0000256" key="3">
    <source>
        <dbReference type="ARBA" id="ARBA00004567"/>
    </source>
</evidence>
<evidence type="ECO:0000256" key="23">
    <source>
        <dbReference type="ARBA" id="ARBA00069544"/>
    </source>
</evidence>
<evidence type="ECO:0000256" key="20">
    <source>
        <dbReference type="ARBA" id="ARBA00023315"/>
    </source>
</evidence>
<dbReference type="GO" id="GO:0005737">
    <property type="term" value="C:cytoplasm"/>
    <property type="evidence" value="ECO:0007669"/>
    <property type="project" value="UniProtKB-SubCell"/>
</dbReference>
<keyword evidence="15" id="KW-0007">Acetylation</keyword>
<dbReference type="Proteomes" id="UP000092462">
    <property type="component" value="Unassembled WGS sequence"/>
</dbReference>
<keyword evidence="20" id="KW-0012">Acyltransferase</keyword>
<keyword evidence="17" id="KW-0175">Coiled coil</keyword>
<dbReference type="EMBL" id="AJVK01001054">
    <property type="status" value="NOT_ANNOTATED_CDS"/>
    <property type="molecule type" value="Genomic_DNA"/>
</dbReference>
<evidence type="ECO:0000313" key="27">
    <source>
        <dbReference type="Proteomes" id="UP000092462"/>
    </source>
</evidence>
<evidence type="ECO:0000259" key="25">
    <source>
        <dbReference type="Pfam" id="PF03399"/>
    </source>
</evidence>
<proteinExistence type="inferred from homology"/>
<comment type="function">
    <text evidence="22">As a component of the TREX-2 complex, involved in the export of mRNAs to the cytoplasm through the nuclear pores. Through the acetylation of histones, affects the assembly of nucleosomes at immunoglobulin variable region genes and promotes the recruitment and positioning of transcription complex to favor DNA cytosine deaminase AICDA/AID targeting, hence promoting somatic hypermutations.</text>
</comment>
<keyword evidence="19" id="KW-0539">Nucleus</keyword>
<keyword evidence="11" id="KW-0808">Transferase</keyword>
<keyword evidence="12" id="KW-0509">mRNA transport</keyword>
<accession>A0A1B0DJT6</accession>
<feature type="compositionally biased region" description="Basic and acidic residues" evidence="24">
    <location>
        <begin position="32"/>
        <end position="43"/>
    </location>
</feature>
<keyword evidence="9" id="KW-0963">Cytoplasm</keyword>
<name>A0A1B0DJT6_PHLPP</name>
<dbReference type="EMBL" id="AJVK01001055">
    <property type="status" value="NOT_ANNOTATED_CDS"/>
    <property type="molecule type" value="Genomic_DNA"/>
</dbReference>
<dbReference type="SUPFAM" id="SSF54928">
    <property type="entry name" value="RNA-binding domain, RBD"/>
    <property type="match status" value="1"/>
</dbReference>
<evidence type="ECO:0000256" key="14">
    <source>
        <dbReference type="ARBA" id="ARBA00022927"/>
    </source>
</evidence>
<dbReference type="InterPro" id="IPR035979">
    <property type="entry name" value="RBD_domain_sf"/>
</dbReference>
<reference evidence="26" key="1">
    <citation type="submission" date="2022-08" db="UniProtKB">
        <authorList>
            <consortium name="EnsemblMetazoa"/>
        </authorList>
    </citation>
    <scope>IDENTIFICATION</scope>
    <source>
        <strain evidence="26">Israel</strain>
    </source>
</reference>